<gene>
    <name evidence="3" type="ORF">M1L60_28450</name>
</gene>
<dbReference type="InterPro" id="IPR013702">
    <property type="entry name" value="FIST_domain_N"/>
</dbReference>
<feature type="domain" description="FIST C-domain" evidence="2">
    <location>
        <begin position="229"/>
        <end position="369"/>
    </location>
</feature>
<evidence type="ECO:0000313" key="3">
    <source>
        <dbReference type="EMBL" id="MCO8274535.1"/>
    </source>
</evidence>
<dbReference type="PANTHER" id="PTHR40252">
    <property type="entry name" value="BLR0328 PROTEIN"/>
    <property type="match status" value="1"/>
</dbReference>
<dbReference type="Proteomes" id="UP001523369">
    <property type="component" value="Unassembled WGS sequence"/>
</dbReference>
<protein>
    <submittedName>
        <fullName evidence="3">FIST C-terminal domain-containing protein</fullName>
    </submittedName>
</protein>
<comment type="caution">
    <text evidence="3">The sequence shown here is derived from an EMBL/GenBank/DDBJ whole genome shotgun (WGS) entry which is preliminary data.</text>
</comment>
<dbReference type="EMBL" id="JAMYJR010000031">
    <property type="protein sequence ID" value="MCO8274535.1"/>
    <property type="molecule type" value="Genomic_DNA"/>
</dbReference>
<feature type="domain" description="FIST" evidence="1">
    <location>
        <begin position="35"/>
        <end position="228"/>
    </location>
</feature>
<organism evidence="3 4">
    <name type="scientific">Paractinoplanes aksuensis</name>
    <dbReference type="NCBI Taxonomy" id="2939490"/>
    <lineage>
        <taxon>Bacteria</taxon>
        <taxon>Bacillati</taxon>
        <taxon>Actinomycetota</taxon>
        <taxon>Actinomycetes</taxon>
        <taxon>Micromonosporales</taxon>
        <taxon>Micromonosporaceae</taxon>
        <taxon>Paractinoplanes</taxon>
    </lineage>
</organism>
<dbReference type="Pfam" id="PF08495">
    <property type="entry name" value="FIST"/>
    <property type="match status" value="1"/>
</dbReference>
<dbReference type="Pfam" id="PF10442">
    <property type="entry name" value="FIST_C"/>
    <property type="match status" value="1"/>
</dbReference>
<reference evidence="3 4" key="1">
    <citation type="submission" date="2022-06" db="EMBL/GenBank/DDBJ databases">
        <title>New Species of the Genus Actinoplanes, ActinopZanes ferrugineus.</title>
        <authorList>
            <person name="Ding P."/>
        </authorList>
    </citation>
    <scope>NUCLEOTIDE SEQUENCE [LARGE SCALE GENOMIC DNA]</scope>
    <source>
        <strain evidence="3 4">TRM88003</strain>
    </source>
</reference>
<proteinExistence type="predicted"/>
<evidence type="ECO:0000313" key="4">
    <source>
        <dbReference type="Proteomes" id="UP001523369"/>
    </source>
</evidence>
<evidence type="ECO:0000259" key="2">
    <source>
        <dbReference type="SMART" id="SM01204"/>
    </source>
</evidence>
<keyword evidence="4" id="KW-1185">Reference proteome</keyword>
<dbReference type="SMART" id="SM00897">
    <property type="entry name" value="FIST"/>
    <property type="match status" value="1"/>
</dbReference>
<dbReference type="RefSeq" id="WP_253240598.1">
    <property type="nucleotide sequence ID" value="NZ_JAMYJR010000031.1"/>
</dbReference>
<name>A0ABT1DUK1_9ACTN</name>
<sequence length="386" mass="40206">MQSTLHRWFGVGQSSAADSRKAGAEAASEAIGGRETKAVFVFASVAHDLPALLRGVRMEAGPDAEIVGASTMGELGSSGTTDGGVAVAALGGDGFTVQTRAARVHKSDPRAAGVLAAEALHGLDDEHKVLVLLVDGLVGQQHEIVRGAYSSIGASVPLVGGFAADDRQFRQTYQFIGDEVVTGAVVGLALGSDGPIGIGVAHGWRRQEPPMVVTKASGPHIYQLDGEPALDVLMRRNEVDGTADDLFNQGRTLRPLGLSRRSGEDIRVIHAGDDAERSIWGTADVPQGALVWLMEGDRQSMLDGAAWSCTEAIARLDGLPPLGVIAFDCGGRWAGLVEGGLDQEIQAMRTALSDAPFAGFYTMGEIARVRGSLGTHALTLVTLALA</sequence>
<accession>A0ABT1DUK1</accession>
<dbReference type="SMART" id="SM01204">
    <property type="entry name" value="FIST_C"/>
    <property type="match status" value="1"/>
</dbReference>
<evidence type="ECO:0000259" key="1">
    <source>
        <dbReference type="SMART" id="SM00897"/>
    </source>
</evidence>
<dbReference type="PANTHER" id="PTHR40252:SF2">
    <property type="entry name" value="BLR0328 PROTEIN"/>
    <property type="match status" value="1"/>
</dbReference>
<dbReference type="InterPro" id="IPR019494">
    <property type="entry name" value="FIST_C"/>
</dbReference>